<keyword evidence="1" id="KW-0472">Membrane</keyword>
<keyword evidence="3" id="KW-1185">Reference proteome</keyword>
<keyword evidence="1" id="KW-0812">Transmembrane</keyword>
<evidence type="ECO:0000256" key="1">
    <source>
        <dbReference type="SAM" id="Phobius"/>
    </source>
</evidence>
<dbReference type="RefSeq" id="WP_183911655.1">
    <property type="nucleotide sequence ID" value="NZ_JACHXZ010000006.1"/>
</dbReference>
<accession>A0A839UXV4</accession>
<sequence length="72" mass="7674">MKKVAYMLLGAIIGGAFCVSFAWLIGHFFGPLFNSEEESTRNFKVFLMAFGVSLIAGGIAGNRLAAAKKSSL</sequence>
<dbReference type="AlphaFoldDB" id="A0A839UXV4"/>
<protein>
    <submittedName>
        <fullName evidence="2">ABC-type antimicrobial peptide transport system permease subunit</fullName>
    </submittedName>
</protein>
<dbReference type="Proteomes" id="UP000559987">
    <property type="component" value="Unassembled WGS sequence"/>
</dbReference>
<comment type="caution">
    <text evidence="2">The sequence shown here is derived from an EMBL/GenBank/DDBJ whole genome shotgun (WGS) entry which is preliminary data.</text>
</comment>
<organism evidence="2 3">
    <name type="scientific">Simiduia aestuariiviva</name>
    <dbReference type="NCBI Taxonomy" id="1510459"/>
    <lineage>
        <taxon>Bacteria</taxon>
        <taxon>Pseudomonadati</taxon>
        <taxon>Pseudomonadota</taxon>
        <taxon>Gammaproteobacteria</taxon>
        <taxon>Cellvibrionales</taxon>
        <taxon>Cellvibrionaceae</taxon>
        <taxon>Simiduia</taxon>
    </lineage>
</organism>
<gene>
    <name evidence="2" type="ORF">FHS30_003372</name>
</gene>
<proteinExistence type="predicted"/>
<feature type="transmembrane region" description="Helical" evidence="1">
    <location>
        <begin position="7"/>
        <end position="25"/>
    </location>
</feature>
<reference evidence="2 3" key="1">
    <citation type="submission" date="2020-08" db="EMBL/GenBank/DDBJ databases">
        <title>Genomic Encyclopedia of Type Strains, Phase III (KMG-III): the genomes of soil and plant-associated and newly described type strains.</title>
        <authorList>
            <person name="Whitman W."/>
        </authorList>
    </citation>
    <scope>NUCLEOTIDE SEQUENCE [LARGE SCALE GENOMIC DNA]</scope>
    <source>
        <strain evidence="2 3">CECT 8571</strain>
    </source>
</reference>
<keyword evidence="1" id="KW-1133">Transmembrane helix</keyword>
<evidence type="ECO:0000313" key="2">
    <source>
        <dbReference type="EMBL" id="MBB3170155.1"/>
    </source>
</evidence>
<dbReference type="EMBL" id="JACHXZ010000006">
    <property type="protein sequence ID" value="MBB3170155.1"/>
    <property type="molecule type" value="Genomic_DNA"/>
</dbReference>
<name>A0A839UXV4_9GAMM</name>
<evidence type="ECO:0000313" key="3">
    <source>
        <dbReference type="Proteomes" id="UP000559987"/>
    </source>
</evidence>
<feature type="transmembrane region" description="Helical" evidence="1">
    <location>
        <begin position="45"/>
        <end position="66"/>
    </location>
</feature>